<feature type="transmembrane region" description="Helical" evidence="1">
    <location>
        <begin position="162"/>
        <end position="183"/>
    </location>
</feature>
<organism evidence="3">
    <name type="scientific">Schizophyllum commune (strain H4-8 / FGSC 9210)</name>
    <name type="common">Split gill fungus</name>
    <dbReference type="NCBI Taxonomy" id="578458"/>
    <lineage>
        <taxon>Eukaryota</taxon>
        <taxon>Fungi</taxon>
        <taxon>Dikarya</taxon>
        <taxon>Basidiomycota</taxon>
        <taxon>Agaricomycotina</taxon>
        <taxon>Agaricomycetes</taxon>
        <taxon>Agaricomycetidae</taxon>
        <taxon>Agaricales</taxon>
        <taxon>Schizophyllaceae</taxon>
        <taxon>Schizophyllum</taxon>
    </lineage>
</organism>
<dbReference type="AlphaFoldDB" id="D8PN81"/>
<feature type="transmembrane region" description="Helical" evidence="1">
    <location>
        <begin position="190"/>
        <end position="209"/>
    </location>
</feature>
<keyword evidence="1" id="KW-0812">Transmembrane</keyword>
<evidence type="ECO:0000313" key="3">
    <source>
        <dbReference type="Proteomes" id="UP000007431"/>
    </source>
</evidence>
<dbReference type="InParanoid" id="D8PN81"/>
<dbReference type="OrthoDB" id="2448307at2759"/>
<sequence>MSAPYGYDAYPNTHHINYSSHSQDDVKVGFDDLIDEYSRPYAANANHQTFAVTAPAMESRGPDHRRGPSFPLGQKVTIAEGTKAMSDDTHDHSTIGAYPPITTGMKDTQPFWRKLIPESLACRLYLLTVLLETIVDLVIEGELYTRLDLTYSSSAASKKMPVYLSIFAMAHVFQFAMAIDAVYARNTLQFLFLTGFNLALLIYSVIQIAEIRQTILSSDDSDGLINVSVSVLTTIIPIVVAVAELAYILLGWKIYHEFGWKVYKFLGADRRIKKMYANFQIYECLVKFDVFFWAGFSVQFIWLVLSKDDWEYYVTCAALPLSVLLLVEGHLAARHENKWMMATFMSGCVGAMVYFVYKLTKVFMYMDDQFANIWKSLVIFSGGAIILLVFTFAMSIVVMQNFGRGLKDALARRNNTYHVRGVSKSHGRAASLNPNRMSID</sequence>
<evidence type="ECO:0000256" key="1">
    <source>
        <dbReference type="SAM" id="Phobius"/>
    </source>
</evidence>
<dbReference type="eggNOG" id="ENOG502RRZT">
    <property type="taxonomic scope" value="Eukaryota"/>
</dbReference>
<feature type="transmembrane region" description="Helical" evidence="1">
    <location>
        <begin position="377"/>
        <end position="398"/>
    </location>
</feature>
<dbReference type="HOGENOM" id="CLU_029564_0_1_1"/>
<dbReference type="Proteomes" id="UP000007431">
    <property type="component" value="Unassembled WGS sequence"/>
</dbReference>
<feature type="transmembrane region" description="Helical" evidence="1">
    <location>
        <begin position="339"/>
        <end position="357"/>
    </location>
</feature>
<evidence type="ECO:0000313" key="2">
    <source>
        <dbReference type="EMBL" id="EFJ02217.1"/>
    </source>
</evidence>
<dbReference type="KEGG" id="scm:SCHCO_02612672"/>
<dbReference type="PANTHER" id="PTHR34391">
    <property type="entry name" value="UPF0658 GOLGI APPARATUS MEMBRANE PROTEIN C1952.10C-RELATED"/>
    <property type="match status" value="1"/>
</dbReference>
<proteinExistence type="predicted"/>
<feature type="transmembrane region" description="Helical" evidence="1">
    <location>
        <begin position="229"/>
        <end position="250"/>
    </location>
</feature>
<dbReference type="VEuPathDB" id="FungiDB:SCHCODRAFT_02612672"/>
<dbReference type="GO" id="GO:0005794">
    <property type="term" value="C:Golgi apparatus"/>
    <property type="evidence" value="ECO:0007669"/>
    <property type="project" value="TreeGrafter"/>
</dbReference>
<reference evidence="2 3" key="1">
    <citation type="journal article" date="2010" name="Nat. Biotechnol.">
        <title>Genome sequence of the model mushroom Schizophyllum commune.</title>
        <authorList>
            <person name="Ohm R.A."/>
            <person name="de Jong J.F."/>
            <person name="Lugones L.G."/>
            <person name="Aerts A."/>
            <person name="Kothe E."/>
            <person name="Stajich J.E."/>
            <person name="de Vries R.P."/>
            <person name="Record E."/>
            <person name="Levasseur A."/>
            <person name="Baker S.E."/>
            <person name="Bartholomew K.A."/>
            <person name="Coutinho P.M."/>
            <person name="Erdmann S."/>
            <person name="Fowler T.J."/>
            <person name="Gathman A.C."/>
            <person name="Lombard V."/>
            <person name="Henrissat B."/>
            <person name="Knabe N."/>
            <person name="Kuees U."/>
            <person name="Lilly W.W."/>
            <person name="Lindquist E."/>
            <person name="Lucas S."/>
            <person name="Magnuson J.K."/>
            <person name="Piumi F."/>
            <person name="Raudaskoski M."/>
            <person name="Salamov A."/>
            <person name="Schmutz J."/>
            <person name="Schwarze F.W.M.R."/>
            <person name="vanKuyk P.A."/>
            <person name="Horton J.S."/>
            <person name="Grigoriev I.V."/>
            <person name="Woesten H.A.B."/>
        </authorList>
    </citation>
    <scope>NUCLEOTIDE SEQUENCE [LARGE SCALE GENOMIC DNA]</scope>
    <source>
        <strain evidence="3">H4-8 / FGSC 9210</strain>
    </source>
</reference>
<dbReference type="RefSeq" id="XP_003037119.1">
    <property type="nucleotide sequence ID" value="XM_003037073.1"/>
</dbReference>
<accession>D8PN81</accession>
<dbReference type="EMBL" id="GL377302">
    <property type="protein sequence ID" value="EFJ02217.1"/>
    <property type="molecule type" value="Genomic_DNA"/>
</dbReference>
<protein>
    <submittedName>
        <fullName evidence="2">Uncharacterized protein</fullName>
    </submittedName>
</protein>
<dbReference type="GeneID" id="9597563"/>
<dbReference type="PANTHER" id="PTHR34391:SF2">
    <property type="entry name" value="TRP C-TERMINAL DOMAIN-CONTAINING PROTEIN"/>
    <property type="match status" value="1"/>
</dbReference>
<name>D8PN81_SCHCM</name>
<keyword evidence="3" id="KW-1185">Reference proteome</keyword>
<dbReference type="InterPro" id="IPR040410">
    <property type="entry name" value="UPF0658_Golgi"/>
</dbReference>
<keyword evidence="1" id="KW-0472">Membrane</keyword>
<feature type="transmembrane region" description="Helical" evidence="1">
    <location>
        <begin position="281"/>
        <end position="304"/>
    </location>
</feature>
<gene>
    <name evidence="2" type="ORF">SCHCODRAFT_64157</name>
</gene>
<dbReference type="OMA" id="IYTEFGW"/>
<keyword evidence="1" id="KW-1133">Transmembrane helix</keyword>